<proteinExistence type="predicted"/>
<name>A0A2N9JDX4_9ACTN</name>
<organism evidence="1 2">
    <name type="scientific">Micropruina glycogenica</name>
    <dbReference type="NCBI Taxonomy" id="75385"/>
    <lineage>
        <taxon>Bacteria</taxon>
        <taxon>Bacillati</taxon>
        <taxon>Actinomycetota</taxon>
        <taxon>Actinomycetes</taxon>
        <taxon>Propionibacteriales</taxon>
        <taxon>Nocardioidaceae</taxon>
        <taxon>Micropruina</taxon>
    </lineage>
</organism>
<reference evidence="1 2" key="1">
    <citation type="submission" date="2018-02" db="EMBL/GenBank/DDBJ databases">
        <authorList>
            <person name="Cohen D.B."/>
            <person name="Kent A.D."/>
        </authorList>
    </citation>
    <scope>NUCLEOTIDE SEQUENCE [LARGE SCALE GENOMIC DNA]</scope>
    <source>
        <strain evidence="1">1</strain>
    </source>
</reference>
<dbReference type="Proteomes" id="UP000238164">
    <property type="component" value="Chromosome 1"/>
</dbReference>
<accession>A0A2N9JDX4</accession>
<protein>
    <submittedName>
        <fullName evidence="1">Uncharacterized protein</fullName>
    </submittedName>
</protein>
<dbReference type="KEGG" id="mgg:MPLG2_0548"/>
<dbReference type="AlphaFoldDB" id="A0A2N9JDX4"/>
<dbReference type="EMBL" id="LT985188">
    <property type="protein sequence ID" value="SPD85584.1"/>
    <property type="molecule type" value="Genomic_DNA"/>
</dbReference>
<sequence length="21" mass="2208">MNGDPVDVTVLAQLDPAMNAH</sequence>
<keyword evidence="2" id="KW-1185">Reference proteome</keyword>
<evidence type="ECO:0000313" key="2">
    <source>
        <dbReference type="Proteomes" id="UP000238164"/>
    </source>
</evidence>
<evidence type="ECO:0000313" key="1">
    <source>
        <dbReference type="EMBL" id="SPD85584.1"/>
    </source>
</evidence>
<gene>
    <name evidence="1" type="ORF">MPLG2_0548</name>
</gene>